<evidence type="ECO:0000313" key="4">
    <source>
        <dbReference type="EMBL" id="OLP55304.1"/>
    </source>
</evidence>
<dbReference type="CDD" id="cd01941">
    <property type="entry name" value="YeiC_kinase_like"/>
    <property type="match status" value="1"/>
</dbReference>
<evidence type="ECO:0000313" key="5">
    <source>
        <dbReference type="Proteomes" id="UP000186143"/>
    </source>
</evidence>
<keyword evidence="1" id="KW-0808">Transferase</keyword>
<sequence>MLNLLEDHAVVVLGGAHLDRRGRIGGQTVMGASNPGSLFEEAGGGGFNAARNLARLGAAVTMVSPRGGDAAGEMVAQAALDAGVTDKPFVFLDRRTPSYTAILEADGNLVIAIADMDLYRLFGPRRVQQRQLREQIAAADALLTDANLPAETLLAALLLAEAEGRIKAGIAISPAKVLRFQPSLDALDLLFMNRAEAAALVAAQTGLDGEADGAGIDPASVDPASWPARLSALGLKGGVVTSGAGPVIAFSHGQAVLLQPPKLPALADVTGAGDSLAAGFLAARLAGLDLGQSLRHGVAASLVTLASPLAVSSQMSPPLLAGALAHVPDVTHLPPVRGSSAASIAAF</sequence>
<dbReference type="Gene3D" id="3.40.1190.20">
    <property type="match status" value="1"/>
</dbReference>
<dbReference type="RefSeq" id="WP_075634852.1">
    <property type="nucleotide sequence ID" value="NZ_MKIO01000029.1"/>
</dbReference>
<reference evidence="4 5" key="1">
    <citation type="submission" date="2016-09" db="EMBL/GenBank/DDBJ databases">
        <title>Rhizobium sp. nov., a novel species isolated from the rice rhizosphere.</title>
        <authorList>
            <person name="Zhao J."/>
            <person name="Zhang X."/>
        </authorList>
    </citation>
    <scope>NUCLEOTIDE SEQUENCE [LARGE SCALE GENOMIC DNA]</scope>
    <source>
        <strain evidence="4 5">MH17</strain>
    </source>
</reference>
<dbReference type="OrthoDB" id="9806249at2"/>
<dbReference type="InterPro" id="IPR002173">
    <property type="entry name" value="Carboh/pur_kinase_PfkB_CS"/>
</dbReference>
<dbReference type="SUPFAM" id="SSF53613">
    <property type="entry name" value="Ribokinase-like"/>
    <property type="match status" value="1"/>
</dbReference>
<dbReference type="STRING" id="1672749.BJF92_22335"/>
<dbReference type="GO" id="GO:0016301">
    <property type="term" value="F:kinase activity"/>
    <property type="evidence" value="ECO:0007669"/>
    <property type="project" value="UniProtKB-KW"/>
</dbReference>
<dbReference type="PANTHER" id="PTHR10584:SF166">
    <property type="entry name" value="RIBOKINASE"/>
    <property type="match status" value="1"/>
</dbReference>
<evidence type="ECO:0000259" key="3">
    <source>
        <dbReference type="Pfam" id="PF00294"/>
    </source>
</evidence>
<protein>
    <submittedName>
        <fullName evidence="4">Carbohydrate kinase</fullName>
    </submittedName>
</protein>
<evidence type="ECO:0000256" key="2">
    <source>
        <dbReference type="ARBA" id="ARBA00022777"/>
    </source>
</evidence>
<dbReference type="AlphaFoldDB" id="A0A1Q9AJE0"/>
<dbReference type="Proteomes" id="UP000186143">
    <property type="component" value="Unassembled WGS sequence"/>
</dbReference>
<dbReference type="InterPro" id="IPR029056">
    <property type="entry name" value="Ribokinase-like"/>
</dbReference>
<feature type="domain" description="Carbohydrate kinase PfkB" evidence="3">
    <location>
        <begin position="40"/>
        <end position="310"/>
    </location>
</feature>
<dbReference type="PANTHER" id="PTHR10584">
    <property type="entry name" value="SUGAR KINASE"/>
    <property type="match status" value="1"/>
</dbReference>
<keyword evidence="2 4" id="KW-0418">Kinase</keyword>
<accession>A0A1Q9AJE0</accession>
<dbReference type="PROSITE" id="PS00584">
    <property type="entry name" value="PFKB_KINASES_2"/>
    <property type="match status" value="1"/>
</dbReference>
<dbReference type="EMBL" id="MKIO01000029">
    <property type="protein sequence ID" value="OLP55304.1"/>
    <property type="molecule type" value="Genomic_DNA"/>
</dbReference>
<comment type="caution">
    <text evidence="4">The sequence shown here is derived from an EMBL/GenBank/DDBJ whole genome shotgun (WGS) entry which is preliminary data.</text>
</comment>
<name>A0A1Q9AJE0_9HYPH</name>
<proteinExistence type="predicted"/>
<dbReference type="Pfam" id="PF00294">
    <property type="entry name" value="PfkB"/>
    <property type="match status" value="1"/>
</dbReference>
<gene>
    <name evidence="4" type="ORF">BJF92_22335</name>
</gene>
<dbReference type="InterPro" id="IPR011611">
    <property type="entry name" value="PfkB_dom"/>
</dbReference>
<organism evidence="4 5">
    <name type="scientific">Xaviernesmea rhizosphaerae</name>
    <dbReference type="NCBI Taxonomy" id="1672749"/>
    <lineage>
        <taxon>Bacteria</taxon>
        <taxon>Pseudomonadati</taxon>
        <taxon>Pseudomonadota</taxon>
        <taxon>Alphaproteobacteria</taxon>
        <taxon>Hyphomicrobiales</taxon>
        <taxon>Rhizobiaceae</taxon>
        <taxon>Rhizobium/Agrobacterium group</taxon>
        <taxon>Xaviernesmea</taxon>
    </lineage>
</organism>
<evidence type="ECO:0000256" key="1">
    <source>
        <dbReference type="ARBA" id="ARBA00022679"/>
    </source>
</evidence>